<evidence type="ECO:0000259" key="4">
    <source>
        <dbReference type="PROSITE" id="PS50041"/>
    </source>
</evidence>
<dbReference type="AlphaFoldDB" id="A0A8B6C2W3"/>
<dbReference type="Proteomes" id="UP000596742">
    <property type="component" value="Unassembled WGS sequence"/>
</dbReference>
<dbReference type="OrthoDB" id="6055628at2759"/>
<name>A0A8B6C2W3_MYTGA</name>
<dbReference type="PANTHER" id="PTHR45710">
    <property type="entry name" value="C-TYPE LECTIN DOMAIN-CONTAINING PROTEIN 180"/>
    <property type="match status" value="1"/>
</dbReference>
<dbReference type="Gene3D" id="2.10.70.10">
    <property type="entry name" value="Complement Module, domain 1"/>
    <property type="match status" value="1"/>
</dbReference>
<evidence type="ECO:0000256" key="1">
    <source>
        <dbReference type="ARBA" id="ARBA00022729"/>
    </source>
</evidence>
<keyword evidence="2 3" id="KW-1015">Disulfide bond</keyword>
<reference evidence="6" key="1">
    <citation type="submission" date="2018-11" db="EMBL/GenBank/DDBJ databases">
        <authorList>
            <person name="Alioto T."/>
            <person name="Alioto T."/>
        </authorList>
    </citation>
    <scope>NUCLEOTIDE SEQUENCE</scope>
</reference>
<evidence type="ECO:0000313" key="7">
    <source>
        <dbReference type="Proteomes" id="UP000596742"/>
    </source>
</evidence>
<dbReference type="CDD" id="cd00033">
    <property type="entry name" value="CCP"/>
    <property type="match status" value="1"/>
</dbReference>
<evidence type="ECO:0000313" key="6">
    <source>
        <dbReference type="EMBL" id="VDH99145.1"/>
    </source>
</evidence>
<dbReference type="PROSITE" id="PS50923">
    <property type="entry name" value="SUSHI"/>
    <property type="match status" value="1"/>
</dbReference>
<dbReference type="InterPro" id="IPR001304">
    <property type="entry name" value="C-type_lectin-like"/>
</dbReference>
<dbReference type="EMBL" id="UYJE01001102">
    <property type="protein sequence ID" value="VDH99145.1"/>
    <property type="molecule type" value="Genomic_DNA"/>
</dbReference>
<dbReference type="Gene3D" id="3.10.100.10">
    <property type="entry name" value="Mannose-Binding Protein A, subunit A"/>
    <property type="match status" value="1"/>
</dbReference>
<dbReference type="InterPro" id="IPR016187">
    <property type="entry name" value="CTDL_fold"/>
</dbReference>
<dbReference type="SUPFAM" id="SSF57535">
    <property type="entry name" value="Complement control module/SCR domain"/>
    <property type="match status" value="1"/>
</dbReference>
<dbReference type="InterPro" id="IPR035976">
    <property type="entry name" value="Sushi/SCR/CCP_sf"/>
</dbReference>
<dbReference type="PROSITE" id="PS50041">
    <property type="entry name" value="C_TYPE_LECTIN_2"/>
    <property type="match status" value="1"/>
</dbReference>
<accession>A0A8B6C2W3</accession>
<dbReference type="InterPro" id="IPR016186">
    <property type="entry name" value="C-type_lectin-like/link_sf"/>
</dbReference>
<evidence type="ECO:0000259" key="5">
    <source>
        <dbReference type="PROSITE" id="PS50923"/>
    </source>
</evidence>
<gene>
    <name evidence="6" type="ORF">MGAL_10B036991</name>
</gene>
<feature type="domain" description="Sushi" evidence="5">
    <location>
        <begin position="19"/>
        <end position="78"/>
    </location>
</feature>
<keyword evidence="1" id="KW-0732">Signal</keyword>
<keyword evidence="3" id="KW-0768">Sushi</keyword>
<dbReference type="Pfam" id="PF00084">
    <property type="entry name" value="Sushi"/>
    <property type="match status" value="1"/>
</dbReference>
<evidence type="ECO:0008006" key="8">
    <source>
        <dbReference type="Google" id="ProtNLM"/>
    </source>
</evidence>
<dbReference type="SUPFAM" id="SSF56436">
    <property type="entry name" value="C-type lectin-like"/>
    <property type="match status" value="1"/>
</dbReference>
<evidence type="ECO:0000256" key="2">
    <source>
        <dbReference type="ARBA" id="ARBA00023157"/>
    </source>
</evidence>
<feature type="disulfide bond" evidence="3">
    <location>
        <begin position="21"/>
        <end position="64"/>
    </location>
</feature>
<comment type="caution">
    <text evidence="3">Lacks conserved residue(s) required for the propagation of feature annotation.</text>
</comment>
<evidence type="ECO:0000256" key="3">
    <source>
        <dbReference type="PROSITE-ProRule" id="PRU00302"/>
    </source>
</evidence>
<dbReference type="InterPro" id="IPR050828">
    <property type="entry name" value="C-type_lectin/matrix_domain"/>
</dbReference>
<comment type="caution">
    <text evidence="6">The sequence shown here is derived from an EMBL/GenBank/DDBJ whole genome shotgun (WGS) entry which is preliminary data.</text>
</comment>
<dbReference type="PANTHER" id="PTHR45710:SF26">
    <property type="entry name" value="RH26557P"/>
    <property type="match status" value="1"/>
</dbReference>
<feature type="domain" description="C-type lectin" evidence="4">
    <location>
        <begin position="90"/>
        <end position="183"/>
    </location>
</feature>
<dbReference type="InterPro" id="IPR000436">
    <property type="entry name" value="Sushi_SCR_CCP_dom"/>
</dbReference>
<sequence length="183" mass="20980">MTSNIEKVKRKVSAFVSILDCKDLPSVPNAETVEHFGLQRQFNMGNKYACNDDYKMQGTPLAVCQNTGDWKTMFTCVYECDTHGLQFDGETSTCIKLISTSGSTWKEARTLCQQEGGDLVIIVSKKKWDSVFDYFRSIDRAWVGLKDKRWMNGESFNNIFEITVQLNDYDRDYPMEIENTCGI</sequence>
<keyword evidence="7" id="KW-1185">Reference proteome</keyword>
<proteinExistence type="predicted"/>
<dbReference type="Pfam" id="PF00059">
    <property type="entry name" value="Lectin_C"/>
    <property type="match status" value="1"/>
</dbReference>
<protein>
    <recommendedName>
        <fullName evidence="8">C-type lectin domain-containing protein</fullName>
    </recommendedName>
</protein>
<organism evidence="6 7">
    <name type="scientific">Mytilus galloprovincialis</name>
    <name type="common">Mediterranean mussel</name>
    <dbReference type="NCBI Taxonomy" id="29158"/>
    <lineage>
        <taxon>Eukaryota</taxon>
        <taxon>Metazoa</taxon>
        <taxon>Spiralia</taxon>
        <taxon>Lophotrochozoa</taxon>
        <taxon>Mollusca</taxon>
        <taxon>Bivalvia</taxon>
        <taxon>Autobranchia</taxon>
        <taxon>Pteriomorphia</taxon>
        <taxon>Mytilida</taxon>
        <taxon>Mytiloidea</taxon>
        <taxon>Mytilidae</taxon>
        <taxon>Mytilinae</taxon>
        <taxon>Mytilus</taxon>
    </lineage>
</organism>